<dbReference type="CDD" id="cd06587">
    <property type="entry name" value="VOC"/>
    <property type="match status" value="1"/>
</dbReference>
<dbReference type="AlphaFoldDB" id="A0A345HA83"/>
<sequence length="128" mass="15025">MNFRVARHTNNLDKIIAFYTNILDLEILGSFNNHDNYDGVFIGLKDMSWHLEFTKSDEIVNHKFNDDDILVFYPETDISYSMIIENINIYQIKKLNPKNPYWNLNGILIQDPDGFNIIISNLKAQKNL</sequence>
<evidence type="ECO:0000313" key="4">
    <source>
        <dbReference type="Proteomes" id="UP000253951"/>
    </source>
</evidence>
<dbReference type="Gene3D" id="3.10.180.10">
    <property type="entry name" value="2,3-Dihydroxybiphenyl 1,2-Dioxygenase, domain 1"/>
    <property type="match status" value="1"/>
</dbReference>
<gene>
    <name evidence="3" type="ORF">DVK85_04295</name>
</gene>
<dbReference type="Proteomes" id="UP000253951">
    <property type="component" value="Chromosome"/>
</dbReference>
<proteinExistence type="predicted"/>
<dbReference type="Pfam" id="PF22659">
    <property type="entry name" value="YycE-like_C"/>
    <property type="match status" value="1"/>
</dbReference>
<dbReference type="InterPro" id="IPR058997">
    <property type="entry name" value="YycE-like_C"/>
</dbReference>
<dbReference type="InterPro" id="IPR029068">
    <property type="entry name" value="Glyas_Bleomycin-R_OHBP_Dase"/>
</dbReference>
<reference evidence="3 4" key="1">
    <citation type="submission" date="2018-07" db="EMBL/GenBank/DDBJ databases">
        <title>Complete genome sequence of Flavobacterium arcticum type strain SM1502T.</title>
        <authorList>
            <person name="Li Y."/>
            <person name="Li D.-D."/>
        </authorList>
    </citation>
    <scope>NUCLEOTIDE SEQUENCE [LARGE SCALE GENOMIC DNA]</scope>
    <source>
        <strain evidence="3 4">SM1502</strain>
    </source>
</reference>
<accession>A0A345HA83</accession>
<feature type="domain" description="YycE-like C-terminal" evidence="2">
    <location>
        <begin position="67"/>
        <end position="121"/>
    </location>
</feature>
<evidence type="ECO:0000313" key="3">
    <source>
        <dbReference type="EMBL" id="AXG73493.1"/>
    </source>
</evidence>
<dbReference type="InterPro" id="IPR058998">
    <property type="entry name" value="YycE-like_N"/>
</dbReference>
<protein>
    <submittedName>
        <fullName evidence="3">VOC family protein</fullName>
    </submittedName>
</protein>
<keyword evidence="4" id="KW-1185">Reference proteome</keyword>
<dbReference type="EMBL" id="CP031188">
    <property type="protein sequence ID" value="AXG73493.1"/>
    <property type="molecule type" value="Genomic_DNA"/>
</dbReference>
<feature type="domain" description="YycE-like N-terminal" evidence="1">
    <location>
        <begin position="3"/>
        <end position="54"/>
    </location>
</feature>
<dbReference type="RefSeq" id="WP_114677254.1">
    <property type="nucleotide sequence ID" value="NZ_CP031188.1"/>
</dbReference>
<dbReference type="OrthoDB" id="8018325at2"/>
<evidence type="ECO:0000259" key="1">
    <source>
        <dbReference type="Pfam" id="PF22658"/>
    </source>
</evidence>
<name>A0A345HA83_9FLAO</name>
<dbReference type="SUPFAM" id="SSF54593">
    <property type="entry name" value="Glyoxalase/Bleomycin resistance protein/Dihydroxybiphenyl dioxygenase"/>
    <property type="match status" value="1"/>
</dbReference>
<dbReference type="KEGG" id="fat:DVK85_04295"/>
<organism evidence="3 4">
    <name type="scientific">Flavobacterium arcticum</name>
    <dbReference type="NCBI Taxonomy" id="1784713"/>
    <lineage>
        <taxon>Bacteria</taxon>
        <taxon>Pseudomonadati</taxon>
        <taxon>Bacteroidota</taxon>
        <taxon>Flavobacteriia</taxon>
        <taxon>Flavobacteriales</taxon>
        <taxon>Flavobacteriaceae</taxon>
        <taxon>Flavobacterium</taxon>
    </lineage>
</organism>
<dbReference type="Pfam" id="PF22658">
    <property type="entry name" value="YycE-like_N"/>
    <property type="match status" value="1"/>
</dbReference>
<evidence type="ECO:0000259" key="2">
    <source>
        <dbReference type="Pfam" id="PF22659"/>
    </source>
</evidence>